<dbReference type="EMBL" id="CP019236">
    <property type="protein sequence ID" value="APW37090.1"/>
    <property type="molecule type" value="Genomic_DNA"/>
</dbReference>
<dbReference type="AlphaFoldDB" id="A0A1P8JTL2"/>
<name>A0A1P8JTL2_9BURK</name>
<sequence length="320" mass="34852">MNVLASMRYLVALNEHRHFGRAAQACHITQPALSNALRALEGEFGVLIVKRGRTFAGLTAEGEAVFATAQRMLHEQELLRQRLHNEATQPSGRLRLAAVPTAMPILSRFAIALQLRHPGIMPTVISLSSLEIETALDSMSLDLALGYTDRTRVRNVSLAVWPQCTERYYLVQRTSGPGEEPGAEPAWRLGAPMSWAEAGALPLCLLTPDMHNRAIVDQAFEAAGVLVTPAMETNSIHTLARSVGAGALASVLPGAALELLRHDAAFEARPLVEPLLQTPLGFMTHNSDRVSRALQAAIALMQDETWLQQLPPMTEFPLPN</sequence>
<dbReference type="PRINTS" id="PR00039">
    <property type="entry name" value="HTHLYSR"/>
</dbReference>
<dbReference type="CDD" id="cd05466">
    <property type="entry name" value="PBP2_LTTR_substrate"/>
    <property type="match status" value="1"/>
</dbReference>
<dbReference type="GO" id="GO:0003677">
    <property type="term" value="F:DNA binding"/>
    <property type="evidence" value="ECO:0007669"/>
    <property type="project" value="UniProtKB-KW"/>
</dbReference>
<dbReference type="SUPFAM" id="SSF46785">
    <property type="entry name" value="Winged helix' DNA-binding domain"/>
    <property type="match status" value="1"/>
</dbReference>
<evidence type="ECO:0000256" key="2">
    <source>
        <dbReference type="ARBA" id="ARBA00023015"/>
    </source>
</evidence>
<dbReference type="InterPro" id="IPR050950">
    <property type="entry name" value="HTH-type_LysR_regulators"/>
</dbReference>
<evidence type="ECO:0000313" key="7">
    <source>
        <dbReference type="Proteomes" id="UP000186609"/>
    </source>
</evidence>
<dbReference type="InterPro" id="IPR005119">
    <property type="entry name" value="LysR_subst-bd"/>
</dbReference>
<dbReference type="InterPro" id="IPR036388">
    <property type="entry name" value="WH-like_DNA-bd_sf"/>
</dbReference>
<dbReference type="InterPro" id="IPR000847">
    <property type="entry name" value="LysR_HTH_N"/>
</dbReference>
<dbReference type="RefSeq" id="WP_076198224.1">
    <property type="nucleotide sequence ID" value="NZ_CP019236.1"/>
</dbReference>
<dbReference type="STRING" id="1842727.RD110_07680"/>
<dbReference type="Pfam" id="PF00126">
    <property type="entry name" value="HTH_1"/>
    <property type="match status" value="1"/>
</dbReference>
<keyword evidence="3" id="KW-0238">DNA-binding</keyword>
<keyword evidence="2" id="KW-0805">Transcription regulation</keyword>
<reference evidence="6 7" key="1">
    <citation type="submission" date="2017-01" db="EMBL/GenBank/DDBJ databases">
        <authorList>
            <person name="Mah S.A."/>
            <person name="Swanson W.J."/>
            <person name="Moy G.W."/>
            <person name="Vacquier V.D."/>
        </authorList>
    </citation>
    <scope>NUCLEOTIDE SEQUENCE [LARGE SCALE GENOMIC DNA]</scope>
    <source>
        <strain evidence="6 7">DCY110</strain>
    </source>
</reference>
<dbReference type="Gene3D" id="3.40.190.290">
    <property type="match status" value="1"/>
</dbReference>
<feature type="domain" description="HTH lysR-type" evidence="5">
    <location>
        <begin position="1"/>
        <end position="59"/>
    </location>
</feature>
<dbReference type="GO" id="GO:0003700">
    <property type="term" value="F:DNA-binding transcription factor activity"/>
    <property type="evidence" value="ECO:0007669"/>
    <property type="project" value="InterPro"/>
</dbReference>
<dbReference type="Proteomes" id="UP000186609">
    <property type="component" value="Chromosome"/>
</dbReference>
<dbReference type="Gene3D" id="1.10.10.10">
    <property type="entry name" value="Winged helix-like DNA-binding domain superfamily/Winged helix DNA-binding domain"/>
    <property type="match status" value="1"/>
</dbReference>
<dbReference type="GO" id="GO:0005829">
    <property type="term" value="C:cytosol"/>
    <property type="evidence" value="ECO:0007669"/>
    <property type="project" value="TreeGrafter"/>
</dbReference>
<keyword evidence="7" id="KW-1185">Reference proteome</keyword>
<dbReference type="PROSITE" id="PS50931">
    <property type="entry name" value="HTH_LYSR"/>
    <property type="match status" value="1"/>
</dbReference>
<evidence type="ECO:0000259" key="5">
    <source>
        <dbReference type="PROSITE" id="PS50931"/>
    </source>
</evidence>
<proteinExistence type="inferred from homology"/>
<evidence type="ECO:0000313" key="6">
    <source>
        <dbReference type="EMBL" id="APW37090.1"/>
    </source>
</evidence>
<gene>
    <name evidence="6" type="ORF">RD110_07680</name>
</gene>
<organism evidence="6 7">
    <name type="scientific">Rhodoferax koreensis</name>
    <dbReference type="NCBI Taxonomy" id="1842727"/>
    <lineage>
        <taxon>Bacteria</taxon>
        <taxon>Pseudomonadati</taxon>
        <taxon>Pseudomonadota</taxon>
        <taxon>Betaproteobacteria</taxon>
        <taxon>Burkholderiales</taxon>
        <taxon>Comamonadaceae</taxon>
        <taxon>Rhodoferax</taxon>
    </lineage>
</organism>
<dbReference type="PANTHER" id="PTHR30419">
    <property type="entry name" value="HTH-TYPE TRANSCRIPTIONAL REGULATOR YBHD"/>
    <property type="match status" value="1"/>
</dbReference>
<evidence type="ECO:0000256" key="1">
    <source>
        <dbReference type="ARBA" id="ARBA00009437"/>
    </source>
</evidence>
<dbReference type="InterPro" id="IPR036390">
    <property type="entry name" value="WH_DNA-bd_sf"/>
</dbReference>
<dbReference type="KEGG" id="rhy:RD110_07680"/>
<accession>A0A1P8JTL2</accession>
<comment type="similarity">
    <text evidence="1">Belongs to the LysR transcriptional regulatory family.</text>
</comment>
<dbReference type="SUPFAM" id="SSF53850">
    <property type="entry name" value="Periplasmic binding protein-like II"/>
    <property type="match status" value="1"/>
</dbReference>
<protein>
    <submittedName>
        <fullName evidence="6">LysR family transcriptional regulator</fullName>
    </submittedName>
</protein>
<evidence type="ECO:0000256" key="3">
    <source>
        <dbReference type="ARBA" id="ARBA00023125"/>
    </source>
</evidence>
<dbReference type="Pfam" id="PF03466">
    <property type="entry name" value="LysR_substrate"/>
    <property type="match status" value="1"/>
</dbReference>
<dbReference type="OrthoDB" id="9775392at2"/>
<evidence type="ECO:0000256" key="4">
    <source>
        <dbReference type="ARBA" id="ARBA00023163"/>
    </source>
</evidence>
<keyword evidence="4" id="KW-0804">Transcription</keyword>
<dbReference type="PANTHER" id="PTHR30419:SF31">
    <property type="entry name" value="BLR3139 PROTEIN"/>
    <property type="match status" value="1"/>
</dbReference>